<evidence type="ECO:0000313" key="5">
    <source>
        <dbReference type="Proteomes" id="UP001152797"/>
    </source>
</evidence>
<dbReference type="EMBL" id="CAMXCT010000969">
    <property type="protein sequence ID" value="CAI3985229.1"/>
    <property type="molecule type" value="Genomic_DNA"/>
</dbReference>
<dbReference type="Proteomes" id="UP001152797">
    <property type="component" value="Unassembled WGS sequence"/>
</dbReference>
<reference evidence="4 5" key="2">
    <citation type="submission" date="2024-05" db="EMBL/GenBank/DDBJ databases">
        <authorList>
            <person name="Chen Y."/>
            <person name="Shah S."/>
            <person name="Dougan E. K."/>
            <person name="Thang M."/>
            <person name="Chan C."/>
        </authorList>
    </citation>
    <scope>NUCLEOTIDE SEQUENCE [LARGE SCALE GENOMIC DNA]</scope>
</reference>
<dbReference type="InterPro" id="IPR013968">
    <property type="entry name" value="PKS_KR"/>
</dbReference>
<dbReference type="EMBL" id="CAMXCT020000969">
    <property type="protein sequence ID" value="CAL1138604.1"/>
    <property type="molecule type" value="Genomic_DNA"/>
</dbReference>
<comment type="caution">
    <text evidence="3">The sequence shown here is derived from an EMBL/GenBank/DDBJ whole genome shotgun (WGS) entry which is preliminary data.</text>
</comment>
<evidence type="ECO:0000259" key="2">
    <source>
        <dbReference type="Pfam" id="PF08659"/>
    </source>
</evidence>
<dbReference type="OrthoDB" id="433996at2759"/>
<feature type="domain" description="Ketoreductase (KR)" evidence="2">
    <location>
        <begin position="19"/>
        <end position="77"/>
    </location>
</feature>
<accession>A0A9P1C543</accession>
<sequence>MTQSPHPWPWPLLVLMAAIGDRMIHKVTDEEFEKTLAPKVRGSLEIFATTQQEEWSLDFFLVLFLGACRAWHNYGQVALQRTEEALHSADDVAIKTKRIGRFGSLQDAVGPQSNEAKQKSTICSGGTYIRE</sequence>
<feature type="signal peptide" evidence="1">
    <location>
        <begin position="1"/>
        <end position="20"/>
    </location>
</feature>
<reference evidence="3" key="1">
    <citation type="submission" date="2022-10" db="EMBL/GenBank/DDBJ databases">
        <authorList>
            <person name="Chen Y."/>
            <person name="Dougan E. K."/>
            <person name="Chan C."/>
            <person name="Rhodes N."/>
            <person name="Thang M."/>
        </authorList>
    </citation>
    <scope>NUCLEOTIDE SEQUENCE</scope>
</reference>
<dbReference type="Gene3D" id="3.40.50.720">
    <property type="entry name" value="NAD(P)-binding Rossmann-like Domain"/>
    <property type="match status" value="1"/>
</dbReference>
<keyword evidence="5" id="KW-1185">Reference proteome</keyword>
<gene>
    <name evidence="3" type="ORF">C1SCF055_LOCUS12702</name>
</gene>
<dbReference type="AlphaFoldDB" id="A0A9P1C543"/>
<organism evidence="3">
    <name type="scientific">Cladocopium goreaui</name>
    <dbReference type="NCBI Taxonomy" id="2562237"/>
    <lineage>
        <taxon>Eukaryota</taxon>
        <taxon>Sar</taxon>
        <taxon>Alveolata</taxon>
        <taxon>Dinophyceae</taxon>
        <taxon>Suessiales</taxon>
        <taxon>Symbiodiniaceae</taxon>
        <taxon>Cladocopium</taxon>
    </lineage>
</organism>
<evidence type="ECO:0000256" key="1">
    <source>
        <dbReference type="SAM" id="SignalP"/>
    </source>
</evidence>
<dbReference type="Pfam" id="PF08659">
    <property type="entry name" value="KR"/>
    <property type="match status" value="1"/>
</dbReference>
<evidence type="ECO:0000313" key="3">
    <source>
        <dbReference type="EMBL" id="CAI3985229.1"/>
    </source>
</evidence>
<evidence type="ECO:0000313" key="4">
    <source>
        <dbReference type="EMBL" id="CAL4772541.1"/>
    </source>
</evidence>
<dbReference type="EMBL" id="CAMXCT030000969">
    <property type="protein sequence ID" value="CAL4772541.1"/>
    <property type="molecule type" value="Genomic_DNA"/>
</dbReference>
<keyword evidence="1" id="KW-0732">Signal</keyword>
<feature type="chain" id="PRO_5043270122" description="Ketoreductase (KR) domain-containing protein" evidence="1">
    <location>
        <begin position="21"/>
        <end position="131"/>
    </location>
</feature>
<protein>
    <recommendedName>
        <fullName evidence="2">Ketoreductase (KR) domain-containing protein</fullName>
    </recommendedName>
</protein>
<proteinExistence type="predicted"/>
<name>A0A9P1C543_9DINO</name>